<dbReference type="InterPro" id="IPR036390">
    <property type="entry name" value="WH_DNA-bd_sf"/>
</dbReference>
<gene>
    <name evidence="5" type="ORF">Psi01_47370</name>
</gene>
<evidence type="ECO:0000313" key="5">
    <source>
        <dbReference type="EMBL" id="GIH94107.1"/>
    </source>
</evidence>
<dbReference type="Gene3D" id="1.10.10.10">
    <property type="entry name" value="Winged helix-like DNA-binding domain superfamily/Winged helix DNA-binding domain"/>
    <property type="match status" value="1"/>
</dbReference>
<dbReference type="GO" id="GO:0003700">
    <property type="term" value="F:DNA-binding transcription factor activity"/>
    <property type="evidence" value="ECO:0007669"/>
    <property type="project" value="InterPro"/>
</dbReference>
<dbReference type="CDD" id="cd00090">
    <property type="entry name" value="HTH_ARSR"/>
    <property type="match status" value="1"/>
</dbReference>
<sequence>MDDKTPEPGDSPVVRHSTRELDASALKGLAHPIRLRLLELLELDGPSTATQLAAKSGESTGSTSYHLRQLARHGLIEDAPGRGKGKERWWRASSFGFDGDRFRRDPDTAQAAELLLADLLRQRSAELGRWLEESRHAPREWVTATLNSHTVMRLTRDELADLVREVSRVIEAHRDRVKDREESTPGTARVIVAFDAFPVGLGAPDPSE</sequence>
<dbReference type="InterPro" id="IPR011991">
    <property type="entry name" value="ArsR-like_HTH"/>
</dbReference>
<name>A0A8J3SJJ3_9ACTN</name>
<comment type="caution">
    <text evidence="5">The sequence shown here is derived from an EMBL/GenBank/DDBJ whole genome shotgun (WGS) entry which is preliminary data.</text>
</comment>
<dbReference type="PANTHER" id="PTHR33154">
    <property type="entry name" value="TRANSCRIPTIONAL REGULATOR, ARSR FAMILY"/>
    <property type="match status" value="1"/>
</dbReference>
<dbReference type="InterPro" id="IPR001845">
    <property type="entry name" value="HTH_ArsR_DNA-bd_dom"/>
</dbReference>
<dbReference type="InterPro" id="IPR036388">
    <property type="entry name" value="WH-like_DNA-bd_sf"/>
</dbReference>
<keyword evidence="6" id="KW-1185">Reference proteome</keyword>
<dbReference type="RefSeq" id="WP_204066237.1">
    <property type="nucleotide sequence ID" value="NZ_BOOJ01000037.1"/>
</dbReference>
<dbReference type="SUPFAM" id="SSF46785">
    <property type="entry name" value="Winged helix' DNA-binding domain"/>
    <property type="match status" value="1"/>
</dbReference>
<evidence type="ECO:0000313" key="6">
    <source>
        <dbReference type="Proteomes" id="UP000619788"/>
    </source>
</evidence>
<dbReference type="SMART" id="SM00418">
    <property type="entry name" value="HTH_ARSR"/>
    <property type="match status" value="1"/>
</dbReference>
<keyword evidence="2" id="KW-0238">DNA-binding</keyword>
<dbReference type="AlphaFoldDB" id="A0A8J3SJJ3"/>
<protein>
    <submittedName>
        <fullName evidence="5">Transcriptional regulator</fullName>
    </submittedName>
</protein>
<proteinExistence type="predicted"/>
<dbReference type="EMBL" id="BOOJ01000037">
    <property type="protein sequence ID" value="GIH94107.1"/>
    <property type="molecule type" value="Genomic_DNA"/>
</dbReference>
<keyword evidence="1" id="KW-0805">Transcription regulation</keyword>
<accession>A0A8J3SJJ3</accession>
<feature type="domain" description="HTH arsR-type" evidence="4">
    <location>
        <begin position="24"/>
        <end position="117"/>
    </location>
</feature>
<organism evidence="5 6">
    <name type="scientific">Planobispora siamensis</name>
    <dbReference type="NCBI Taxonomy" id="936338"/>
    <lineage>
        <taxon>Bacteria</taxon>
        <taxon>Bacillati</taxon>
        <taxon>Actinomycetota</taxon>
        <taxon>Actinomycetes</taxon>
        <taxon>Streptosporangiales</taxon>
        <taxon>Streptosporangiaceae</taxon>
        <taxon>Planobispora</taxon>
    </lineage>
</organism>
<evidence type="ECO:0000256" key="2">
    <source>
        <dbReference type="ARBA" id="ARBA00023125"/>
    </source>
</evidence>
<reference evidence="5 6" key="1">
    <citation type="submission" date="2021-01" db="EMBL/GenBank/DDBJ databases">
        <title>Whole genome shotgun sequence of Planobispora siamensis NBRC 107568.</title>
        <authorList>
            <person name="Komaki H."/>
            <person name="Tamura T."/>
        </authorList>
    </citation>
    <scope>NUCLEOTIDE SEQUENCE [LARGE SCALE GENOMIC DNA]</scope>
    <source>
        <strain evidence="5 6">NBRC 107568</strain>
    </source>
</reference>
<keyword evidence="3" id="KW-0804">Transcription</keyword>
<evidence type="ECO:0000256" key="3">
    <source>
        <dbReference type="ARBA" id="ARBA00023163"/>
    </source>
</evidence>
<dbReference type="Proteomes" id="UP000619788">
    <property type="component" value="Unassembled WGS sequence"/>
</dbReference>
<evidence type="ECO:0000259" key="4">
    <source>
        <dbReference type="SMART" id="SM00418"/>
    </source>
</evidence>
<dbReference type="Pfam" id="PF12840">
    <property type="entry name" value="HTH_20"/>
    <property type="match status" value="1"/>
</dbReference>
<evidence type="ECO:0000256" key="1">
    <source>
        <dbReference type="ARBA" id="ARBA00023015"/>
    </source>
</evidence>
<dbReference type="InterPro" id="IPR051081">
    <property type="entry name" value="HTH_MetalResp_TranReg"/>
</dbReference>
<dbReference type="PANTHER" id="PTHR33154:SF15">
    <property type="entry name" value="REGULATORY PROTEIN ARSR"/>
    <property type="match status" value="1"/>
</dbReference>
<dbReference type="GO" id="GO:0003677">
    <property type="term" value="F:DNA binding"/>
    <property type="evidence" value="ECO:0007669"/>
    <property type="project" value="UniProtKB-KW"/>
</dbReference>